<evidence type="ECO:0000313" key="2">
    <source>
        <dbReference type="Proteomes" id="UP001163036"/>
    </source>
</evidence>
<gene>
    <name evidence="1" type="ORF">M5598_12535</name>
</gene>
<dbReference type="RefSeq" id="WP_047123253.1">
    <property type="nucleotide sequence ID" value="NZ_CP097355.1"/>
</dbReference>
<dbReference type="AlphaFoldDB" id="A0AA46UK71"/>
<dbReference type="EMBL" id="CP097355">
    <property type="protein sequence ID" value="UYV25849.1"/>
    <property type="molecule type" value="Genomic_DNA"/>
</dbReference>
<sequence length="81" mass="9194">MLVPNRFSNLKYSLLFTTSLLIEALNNNSGRASIQEVLCYMRETDSDYSRDDVLSAITFLFALGKLSYQSDTDVVKYIGEK</sequence>
<proteinExistence type="predicted"/>
<dbReference type="InterPro" id="IPR046900">
    <property type="entry name" value="ABC-3C_MC7"/>
</dbReference>
<name>A0AA46UK71_VIBPH</name>
<protein>
    <submittedName>
        <fullName evidence="1">Uncharacterized protein</fullName>
    </submittedName>
</protein>
<dbReference type="Proteomes" id="UP001163036">
    <property type="component" value="Chromosome 1"/>
</dbReference>
<dbReference type="Pfam" id="PF20292">
    <property type="entry name" value="MC7"/>
    <property type="match status" value="1"/>
</dbReference>
<evidence type="ECO:0000313" key="1">
    <source>
        <dbReference type="EMBL" id="UYV25849.1"/>
    </source>
</evidence>
<accession>A0AA46UK71</accession>
<reference evidence="1" key="1">
    <citation type="submission" date="2022-05" db="EMBL/GenBank/DDBJ databases">
        <title>Megaplasmid of Vibrio parahaemolyticus.</title>
        <authorList>
            <person name="Strauch E."/>
            <person name="Borowiak M."/>
        </authorList>
    </citation>
    <scope>NUCLEOTIDE SEQUENCE</scope>
    <source>
        <strain evidence="1">16-VB00198</strain>
    </source>
</reference>
<organism evidence="1 2">
    <name type="scientific">Vibrio parahaemolyticus</name>
    <dbReference type="NCBI Taxonomy" id="670"/>
    <lineage>
        <taxon>Bacteria</taxon>
        <taxon>Pseudomonadati</taxon>
        <taxon>Pseudomonadota</taxon>
        <taxon>Gammaproteobacteria</taxon>
        <taxon>Vibrionales</taxon>
        <taxon>Vibrionaceae</taxon>
        <taxon>Vibrio</taxon>
    </lineage>
</organism>